<gene>
    <name evidence="2" type="ORF">T02_6367</name>
</gene>
<evidence type="ECO:0000313" key="2">
    <source>
        <dbReference type="EMBL" id="KRZ46515.1"/>
    </source>
</evidence>
<organism evidence="2 3">
    <name type="scientific">Trichinella nativa</name>
    <dbReference type="NCBI Taxonomy" id="6335"/>
    <lineage>
        <taxon>Eukaryota</taxon>
        <taxon>Metazoa</taxon>
        <taxon>Ecdysozoa</taxon>
        <taxon>Nematoda</taxon>
        <taxon>Enoplea</taxon>
        <taxon>Dorylaimia</taxon>
        <taxon>Trichinellida</taxon>
        <taxon>Trichinellidae</taxon>
        <taxon>Trichinella</taxon>
    </lineage>
</organism>
<evidence type="ECO:0000313" key="3">
    <source>
        <dbReference type="Proteomes" id="UP000054721"/>
    </source>
</evidence>
<dbReference type="EMBL" id="JYDW01003070">
    <property type="protein sequence ID" value="KRZ46515.1"/>
    <property type="molecule type" value="Genomic_DNA"/>
</dbReference>
<protein>
    <submittedName>
        <fullName evidence="2">Uncharacterized protein</fullName>
    </submittedName>
</protein>
<comment type="caution">
    <text evidence="2">The sequence shown here is derived from an EMBL/GenBank/DDBJ whole genome shotgun (WGS) entry which is preliminary data.</text>
</comment>
<dbReference type="AlphaFoldDB" id="A0A0V1KGY5"/>
<accession>A0A0V1KGY5</accession>
<sequence length="40" mass="4381">MTALQKTQQAAEERLKEAEEKDDPVGGPAVLMNLCCEFSV</sequence>
<dbReference type="Proteomes" id="UP000054721">
    <property type="component" value="Unassembled WGS sequence"/>
</dbReference>
<name>A0A0V1KGY5_9BILA</name>
<keyword evidence="3" id="KW-1185">Reference proteome</keyword>
<feature type="region of interest" description="Disordered" evidence="1">
    <location>
        <begin position="1"/>
        <end position="27"/>
    </location>
</feature>
<evidence type="ECO:0000256" key="1">
    <source>
        <dbReference type="SAM" id="MobiDB-lite"/>
    </source>
</evidence>
<proteinExistence type="predicted"/>
<reference evidence="2 3" key="1">
    <citation type="submission" date="2015-05" db="EMBL/GenBank/DDBJ databases">
        <title>Evolution of Trichinella species and genotypes.</title>
        <authorList>
            <person name="Korhonen P.K."/>
            <person name="Edoardo P."/>
            <person name="Giuseppe L.R."/>
            <person name="Gasser R.B."/>
        </authorList>
    </citation>
    <scope>NUCLEOTIDE SEQUENCE [LARGE SCALE GENOMIC DNA]</scope>
    <source>
        <strain evidence="2">ISS10</strain>
    </source>
</reference>